<dbReference type="Proteomes" id="UP000479000">
    <property type="component" value="Unassembled WGS sequence"/>
</dbReference>
<name>A0A6H5GBJ0_9HEMI</name>
<dbReference type="EMBL" id="CADCXU010009752">
    <property type="protein sequence ID" value="CAB0000656.1"/>
    <property type="molecule type" value="Genomic_DNA"/>
</dbReference>
<evidence type="ECO:0000313" key="1">
    <source>
        <dbReference type="EMBL" id="CAB0000656.1"/>
    </source>
</evidence>
<proteinExistence type="predicted"/>
<accession>A0A6H5GBJ0</accession>
<keyword evidence="2" id="KW-1185">Reference proteome</keyword>
<reference evidence="1 2" key="1">
    <citation type="submission" date="2020-02" db="EMBL/GenBank/DDBJ databases">
        <authorList>
            <person name="Ferguson B K."/>
        </authorList>
    </citation>
    <scope>NUCLEOTIDE SEQUENCE [LARGE SCALE GENOMIC DNA]</scope>
</reference>
<sequence>MFEVLKMGRMSLGVLAATVVLVATANAASLAKAVMHPAFANAGSKAGLQIWRIQDEVAKFFADLGSGSQDQVPNAPAKDDDLEFEQQIEPAISKPARVAKLCCVVANPVISKMQNFSKKSKWKYCDRPKIENRNGASEKTFSYTHLLRITSRTISIYLVKKVNRLTKWRPVDKHEVPAFRYVFSILFFSGHKNEPI</sequence>
<organism evidence="1 2">
    <name type="scientific">Nesidiocoris tenuis</name>
    <dbReference type="NCBI Taxonomy" id="355587"/>
    <lineage>
        <taxon>Eukaryota</taxon>
        <taxon>Metazoa</taxon>
        <taxon>Ecdysozoa</taxon>
        <taxon>Arthropoda</taxon>
        <taxon>Hexapoda</taxon>
        <taxon>Insecta</taxon>
        <taxon>Pterygota</taxon>
        <taxon>Neoptera</taxon>
        <taxon>Paraneoptera</taxon>
        <taxon>Hemiptera</taxon>
        <taxon>Heteroptera</taxon>
        <taxon>Panheteroptera</taxon>
        <taxon>Cimicomorpha</taxon>
        <taxon>Miridae</taxon>
        <taxon>Dicyphina</taxon>
        <taxon>Nesidiocoris</taxon>
    </lineage>
</organism>
<dbReference type="AlphaFoldDB" id="A0A6H5GBJ0"/>
<evidence type="ECO:0000313" key="2">
    <source>
        <dbReference type="Proteomes" id="UP000479000"/>
    </source>
</evidence>
<dbReference type="OrthoDB" id="6375767at2759"/>
<protein>
    <submittedName>
        <fullName evidence="1">Uncharacterized protein</fullName>
    </submittedName>
</protein>
<gene>
    <name evidence="1" type="ORF">NTEN_LOCUS6443</name>
</gene>